<name>A0A0V0T1K6_9BILA</name>
<dbReference type="EMBL" id="JYDJ01001017">
    <property type="protein sequence ID" value="KRX32860.1"/>
    <property type="molecule type" value="Genomic_DNA"/>
</dbReference>
<feature type="non-terminal residue" evidence="1">
    <location>
        <position position="1"/>
    </location>
</feature>
<feature type="non-terminal residue" evidence="1">
    <location>
        <position position="172"/>
    </location>
</feature>
<keyword evidence="2" id="KW-1185">Reference proteome</keyword>
<comment type="caution">
    <text evidence="1">The sequence shown here is derived from an EMBL/GenBank/DDBJ whole genome shotgun (WGS) entry which is preliminary data.</text>
</comment>
<dbReference type="AlphaFoldDB" id="A0A0V0T1K6"/>
<accession>A0A0V0T1K6</accession>
<reference evidence="1 2" key="1">
    <citation type="submission" date="2015-01" db="EMBL/GenBank/DDBJ databases">
        <title>Evolution of Trichinella species and genotypes.</title>
        <authorList>
            <person name="Korhonen P.K."/>
            <person name="Edoardo P."/>
            <person name="Giuseppe L.R."/>
            <person name="Gasser R.B."/>
        </authorList>
    </citation>
    <scope>NUCLEOTIDE SEQUENCE [LARGE SCALE GENOMIC DNA]</scope>
    <source>
        <strain evidence="1">ISS417</strain>
    </source>
</reference>
<evidence type="ECO:0000313" key="2">
    <source>
        <dbReference type="Proteomes" id="UP000055048"/>
    </source>
</evidence>
<protein>
    <submittedName>
        <fullName evidence="1">Uncharacterized protein</fullName>
    </submittedName>
</protein>
<proteinExistence type="predicted"/>
<sequence length="172" mass="19105">LISSRIKRWCSFRDCFFGLYIRKTGRNTGENVTGISRDNRTSCLDLERRSSSWSCSMNCSMICVMLVMLFLRKSNCIALPVVSNQHCYGPRGSLNSSSSRFPQTPLPFCDWLHSDRLNTIDRFDQGLDGCSASSRNLSTADLAAAVLGSGSGGKRLARLLYMAAFTFLYVGN</sequence>
<dbReference type="Proteomes" id="UP000055048">
    <property type="component" value="Unassembled WGS sequence"/>
</dbReference>
<organism evidence="1 2">
    <name type="scientific">Trichinella murrelli</name>
    <dbReference type="NCBI Taxonomy" id="144512"/>
    <lineage>
        <taxon>Eukaryota</taxon>
        <taxon>Metazoa</taxon>
        <taxon>Ecdysozoa</taxon>
        <taxon>Nematoda</taxon>
        <taxon>Enoplea</taxon>
        <taxon>Dorylaimia</taxon>
        <taxon>Trichinellida</taxon>
        <taxon>Trichinellidae</taxon>
        <taxon>Trichinella</taxon>
    </lineage>
</organism>
<gene>
    <name evidence="1" type="ORF">T05_8246</name>
</gene>
<evidence type="ECO:0000313" key="1">
    <source>
        <dbReference type="EMBL" id="KRX32860.1"/>
    </source>
</evidence>